<comment type="caution">
    <text evidence="2">The sequence shown here is derived from an EMBL/GenBank/DDBJ whole genome shotgun (WGS) entry which is preliminary data.</text>
</comment>
<name>A0A1F6CPH9_9BACT</name>
<proteinExistence type="predicted"/>
<dbReference type="EMBL" id="MFKW01000039">
    <property type="protein sequence ID" value="OGG51065.1"/>
    <property type="molecule type" value="Genomic_DNA"/>
</dbReference>
<keyword evidence="1" id="KW-1133">Transmembrane helix</keyword>
<accession>A0A1F6CPH9</accession>
<evidence type="ECO:0000256" key="1">
    <source>
        <dbReference type="SAM" id="Phobius"/>
    </source>
</evidence>
<gene>
    <name evidence="2" type="ORF">A2704_02750</name>
</gene>
<feature type="transmembrane region" description="Helical" evidence="1">
    <location>
        <begin position="6"/>
        <end position="24"/>
    </location>
</feature>
<dbReference type="Proteomes" id="UP000176445">
    <property type="component" value="Unassembled WGS sequence"/>
</dbReference>
<sequence>MTLPIAIFLFSLFGIIALFAVKYWEIRRERIFFPAWRQKADMRAQQVKELLDAARVDLAKVPPEGVRLFRIGIHMLALGFAALARTAERYAHRLADLVSYKHRFEKRDTRSEFLKKVSEHKNGNGLDTTE</sequence>
<evidence type="ECO:0000313" key="3">
    <source>
        <dbReference type="Proteomes" id="UP000176445"/>
    </source>
</evidence>
<organism evidence="2 3">
    <name type="scientific">Candidatus Kaiserbacteria bacterium RIFCSPHIGHO2_01_FULL_54_36b</name>
    <dbReference type="NCBI Taxonomy" id="1798483"/>
    <lineage>
        <taxon>Bacteria</taxon>
        <taxon>Candidatus Kaiseribacteriota</taxon>
    </lineage>
</organism>
<reference evidence="2 3" key="1">
    <citation type="journal article" date="2016" name="Nat. Commun.">
        <title>Thousands of microbial genomes shed light on interconnected biogeochemical processes in an aquifer system.</title>
        <authorList>
            <person name="Anantharaman K."/>
            <person name="Brown C.T."/>
            <person name="Hug L.A."/>
            <person name="Sharon I."/>
            <person name="Castelle C.J."/>
            <person name="Probst A.J."/>
            <person name="Thomas B.C."/>
            <person name="Singh A."/>
            <person name="Wilkins M.J."/>
            <person name="Karaoz U."/>
            <person name="Brodie E.L."/>
            <person name="Williams K.H."/>
            <person name="Hubbard S.S."/>
            <person name="Banfield J.F."/>
        </authorList>
    </citation>
    <scope>NUCLEOTIDE SEQUENCE [LARGE SCALE GENOMIC DNA]</scope>
</reference>
<keyword evidence="1" id="KW-0812">Transmembrane</keyword>
<dbReference type="AlphaFoldDB" id="A0A1F6CPH9"/>
<evidence type="ECO:0000313" key="2">
    <source>
        <dbReference type="EMBL" id="OGG51065.1"/>
    </source>
</evidence>
<protein>
    <submittedName>
        <fullName evidence="2">Uncharacterized protein</fullName>
    </submittedName>
</protein>
<keyword evidence="1" id="KW-0472">Membrane</keyword>